<protein>
    <recommendedName>
        <fullName evidence="4">Big-1 domain-containing protein</fullName>
    </recommendedName>
</protein>
<evidence type="ECO:0008006" key="4">
    <source>
        <dbReference type="Google" id="ProtNLM"/>
    </source>
</evidence>
<evidence type="ECO:0000313" key="2">
    <source>
        <dbReference type="EMBL" id="TMQ59503.1"/>
    </source>
</evidence>
<reference evidence="2 3" key="1">
    <citation type="journal article" date="2019" name="Nat. Microbiol.">
        <title>Mediterranean grassland soil C-N compound turnover is dependent on rainfall and depth, and is mediated by genomically divergent microorganisms.</title>
        <authorList>
            <person name="Diamond S."/>
            <person name="Andeer P.F."/>
            <person name="Li Z."/>
            <person name="Crits-Christoph A."/>
            <person name="Burstein D."/>
            <person name="Anantharaman K."/>
            <person name="Lane K.R."/>
            <person name="Thomas B.C."/>
            <person name="Pan C."/>
            <person name="Northen T.R."/>
            <person name="Banfield J.F."/>
        </authorList>
    </citation>
    <scope>NUCLEOTIDE SEQUENCE [LARGE SCALE GENOMIC DNA]</scope>
    <source>
        <strain evidence="2">WS_2</strain>
    </source>
</reference>
<feature type="signal peptide" evidence="1">
    <location>
        <begin position="1"/>
        <end position="20"/>
    </location>
</feature>
<name>A0A538T767_UNCEI</name>
<feature type="chain" id="PRO_5021897384" description="Big-1 domain-containing protein" evidence="1">
    <location>
        <begin position="21"/>
        <end position="178"/>
    </location>
</feature>
<organism evidence="2 3">
    <name type="scientific">Eiseniibacteriota bacterium</name>
    <dbReference type="NCBI Taxonomy" id="2212470"/>
    <lineage>
        <taxon>Bacteria</taxon>
        <taxon>Candidatus Eiseniibacteriota</taxon>
    </lineage>
</organism>
<gene>
    <name evidence="2" type="ORF">E6K72_01590</name>
</gene>
<proteinExistence type="predicted"/>
<dbReference type="Proteomes" id="UP000317716">
    <property type="component" value="Unassembled WGS sequence"/>
</dbReference>
<dbReference type="EMBL" id="VBOS01000046">
    <property type="protein sequence ID" value="TMQ59503.1"/>
    <property type="molecule type" value="Genomic_DNA"/>
</dbReference>
<sequence length="178" mass="18081">MRSLFLAAAFVLAIARPAGAGFPPVDPTNCEIPAHVNVVGSDGGSADPFVTFTVIIRDLTNASVANSVVTISFAGCPHIQICPTQLDPHIVAVNCAGKAVTGVTNAVGVTTFTVIGASSTAPCYEPPPVSRAEVRADGNLIGNMTVSALDVNAVPGLDASDLAAWLSAFFCGGTQRLD</sequence>
<evidence type="ECO:0000313" key="3">
    <source>
        <dbReference type="Proteomes" id="UP000317716"/>
    </source>
</evidence>
<comment type="caution">
    <text evidence="2">The sequence shown here is derived from an EMBL/GenBank/DDBJ whole genome shotgun (WGS) entry which is preliminary data.</text>
</comment>
<evidence type="ECO:0000256" key="1">
    <source>
        <dbReference type="SAM" id="SignalP"/>
    </source>
</evidence>
<keyword evidence="1" id="KW-0732">Signal</keyword>
<accession>A0A538T767</accession>
<dbReference type="AlphaFoldDB" id="A0A538T767"/>